<feature type="domain" description="ABC-three component systems C-terminal" evidence="3">
    <location>
        <begin position="269"/>
        <end position="387"/>
    </location>
</feature>
<feature type="domain" description="DUF2326" evidence="2">
    <location>
        <begin position="436"/>
        <end position="567"/>
    </location>
</feature>
<reference evidence="4 5" key="1">
    <citation type="submission" date="2023-06" db="EMBL/GenBank/DDBJ databases">
        <title>Sporosarcina sp. nov., isolated from Korean traditional fermented seafood 'Jeotgal'.</title>
        <authorList>
            <person name="Yang A.I."/>
            <person name="Shin N.-R."/>
        </authorList>
    </citation>
    <scope>NUCLEOTIDE SEQUENCE [LARGE SCALE GENOMIC DNA]</scope>
    <source>
        <strain evidence="4 5">KCTC13119</strain>
    </source>
</reference>
<evidence type="ECO:0000259" key="3">
    <source>
        <dbReference type="Pfam" id="PF20275"/>
    </source>
</evidence>
<name>A0ABU4G3P6_9BACL</name>
<keyword evidence="5" id="KW-1185">Reference proteome</keyword>
<feature type="coiled-coil region" evidence="1">
    <location>
        <begin position="187"/>
        <end position="262"/>
    </location>
</feature>
<dbReference type="InterPro" id="IPR046919">
    <property type="entry name" value="ABC-3C_CTD10"/>
</dbReference>
<dbReference type="Pfam" id="PF10088">
    <property type="entry name" value="DUF2326"/>
    <property type="match status" value="1"/>
</dbReference>
<feature type="coiled-coil region" evidence="1">
    <location>
        <begin position="322"/>
        <end position="413"/>
    </location>
</feature>
<dbReference type="Proteomes" id="UP001282284">
    <property type="component" value="Unassembled WGS sequence"/>
</dbReference>
<proteinExistence type="predicted"/>
<dbReference type="Pfam" id="PF20275">
    <property type="entry name" value="CTD10"/>
    <property type="match status" value="1"/>
</dbReference>
<evidence type="ECO:0000259" key="2">
    <source>
        <dbReference type="Pfam" id="PF10088"/>
    </source>
</evidence>
<keyword evidence="1" id="KW-0175">Coiled coil</keyword>
<dbReference type="RefSeq" id="WP_317941484.1">
    <property type="nucleotide sequence ID" value="NZ_JAUBDI010000001.1"/>
</dbReference>
<organism evidence="4 5">
    <name type="scientific">Sporosarcina saromensis</name>
    <dbReference type="NCBI Taxonomy" id="359365"/>
    <lineage>
        <taxon>Bacteria</taxon>
        <taxon>Bacillati</taxon>
        <taxon>Bacillota</taxon>
        <taxon>Bacilli</taxon>
        <taxon>Bacillales</taxon>
        <taxon>Caryophanaceae</taxon>
        <taxon>Sporosarcina</taxon>
    </lineage>
</organism>
<evidence type="ECO:0000313" key="4">
    <source>
        <dbReference type="EMBL" id="MDW0111589.1"/>
    </source>
</evidence>
<dbReference type="InterPro" id="IPR018760">
    <property type="entry name" value="DUF2326"/>
</dbReference>
<gene>
    <name evidence="4" type="ORF">QT711_00235</name>
</gene>
<dbReference type="InterPro" id="IPR027417">
    <property type="entry name" value="P-loop_NTPase"/>
</dbReference>
<evidence type="ECO:0000256" key="1">
    <source>
        <dbReference type="SAM" id="Coils"/>
    </source>
</evidence>
<dbReference type="Gene3D" id="3.40.50.300">
    <property type="entry name" value="P-loop containing nucleotide triphosphate hydrolases"/>
    <property type="match status" value="1"/>
</dbReference>
<accession>A0ABU4G3P6</accession>
<dbReference type="EMBL" id="JAUBDI010000001">
    <property type="protein sequence ID" value="MDW0111589.1"/>
    <property type="molecule type" value="Genomic_DNA"/>
</dbReference>
<protein>
    <submittedName>
        <fullName evidence="4">DUF2326 domain-containing protein</fullName>
    </submittedName>
</protein>
<evidence type="ECO:0000313" key="5">
    <source>
        <dbReference type="Proteomes" id="UP001282284"/>
    </source>
</evidence>
<comment type="caution">
    <text evidence="4">The sequence shown here is derived from an EMBL/GenBank/DDBJ whole genome shotgun (WGS) entry which is preliminary data.</text>
</comment>
<sequence length="567" mass="65352">MINKISSSIPTFKEICFHSGLNILVTDKSVDSTSTNTRNGSGKSSLIDIIHFLFGASVDKNSIFKKEELADSIFDLDFTVEDIAYTVERSTVANSKILLTTHLPEGEQKESHSLANLNSRYLEILFGIKDDKVSFRGAFSYFIRQEGNGGFSDPIEIHKKQNKLSKQASLSFLFGLNTQIPLEWKELKRKETELNVLKKALKNKTVNILKSEGEINTTLTILNEKINRLESQLHNFQILPKYRDLEHEADKLTIFINEATNNSQILSSQIHDIRKSSESEDLQQNISIETLYNEVNVVLPQNIVKRFEDVRKFHESVVNNRKNYLMSEIKEIEDEISVLRSNIDRWSIRKEEIMQTLNDKGALDQFLKIQQELNKLKSEYTVLSQQLNVIHSIENTKAEINQKSTELQQRLNEDILDNEEVIKRAILSFSHAARFLYGEEDTAKIIIDKKGKDGINIEIIKSDKKSKGIHNMMVFCFDMMLMEINMYLERPLDFMVHDSHLFDGVDERQIELALTYAKLKSEELGFQYITMLNSDTYKGFESQFEEHRIKIDISDATESGGIFGFRF</sequence>